<name>U1PN63_9EURY</name>
<proteinExistence type="predicted"/>
<reference evidence="1 2" key="1">
    <citation type="journal article" date="2013" name="PLoS ONE">
        <title>Assembly-driven community genomics of a hypersaline microbial ecosystem.</title>
        <authorList>
            <person name="Podell S."/>
            <person name="Ugalde J.A."/>
            <person name="Narasingarao P."/>
            <person name="Banfield J.F."/>
            <person name="Heidelberg K.B."/>
            <person name="Allen E.E."/>
        </authorList>
    </citation>
    <scope>NUCLEOTIDE SEQUENCE [LARGE SCALE GENOMIC DNA]</scope>
    <source>
        <strain evidence="2">J07HQW2</strain>
    </source>
</reference>
<dbReference type="RefSeq" id="WP_021053185.1">
    <property type="nucleotide sequence ID" value="NZ_KE356561.1"/>
</dbReference>
<dbReference type="Proteomes" id="UP000030710">
    <property type="component" value="Unassembled WGS sequence"/>
</dbReference>
<gene>
    <name evidence="1" type="ORF">J07HQW2_00124</name>
</gene>
<accession>U1PN63</accession>
<dbReference type="HOGENOM" id="CLU_204980_0_0_2"/>
<evidence type="ECO:0000313" key="1">
    <source>
        <dbReference type="EMBL" id="ERG93691.1"/>
    </source>
</evidence>
<dbReference type="AlphaFoldDB" id="U1PN63"/>
<dbReference type="EMBL" id="KE356561">
    <property type="protein sequence ID" value="ERG93691.1"/>
    <property type="molecule type" value="Genomic_DNA"/>
</dbReference>
<evidence type="ECO:0000313" key="2">
    <source>
        <dbReference type="Proteomes" id="UP000030710"/>
    </source>
</evidence>
<protein>
    <submittedName>
        <fullName evidence="1">Uncharacterized protein</fullName>
    </submittedName>
</protein>
<organism evidence="1 2">
    <name type="scientific">Haloquadratum walsbyi J07HQW2</name>
    <dbReference type="NCBI Taxonomy" id="1238425"/>
    <lineage>
        <taxon>Archaea</taxon>
        <taxon>Methanobacteriati</taxon>
        <taxon>Methanobacteriota</taxon>
        <taxon>Stenosarchaea group</taxon>
        <taxon>Halobacteria</taxon>
        <taxon>Halobacteriales</taxon>
        <taxon>Haloferacaceae</taxon>
        <taxon>Haloquadratum</taxon>
    </lineage>
</organism>
<sequence>MARDQTRPMTDEDIQTLREDIEEVRKEVRKDLAADFGGDPEDYRVGNSISVVSERFLDFVEGCKIKR</sequence>
<dbReference type="STRING" id="1238425.J07HQW2_00124"/>